<dbReference type="PRINTS" id="PR00411">
    <property type="entry name" value="PNDRDTASEI"/>
</dbReference>
<dbReference type="RefSeq" id="XP_006671093.1">
    <property type="nucleotide sequence ID" value="XM_006671030.1"/>
</dbReference>
<protein>
    <submittedName>
        <fullName evidence="3">Flavin-binding monooxygenase, putative</fullName>
    </submittedName>
</protein>
<dbReference type="SUPFAM" id="SSF51905">
    <property type="entry name" value="FAD/NAD(P)-binding domain"/>
    <property type="match status" value="1"/>
</dbReference>
<dbReference type="AlphaFoldDB" id="G3JHH2"/>
<evidence type="ECO:0000313" key="4">
    <source>
        <dbReference type="Proteomes" id="UP000001610"/>
    </source>
</evidence>
<dbReference type="InterPro" id="IPR051820">
    <property type="entry name" value="FAD-binding_MO"/>
</dbReference>
<dbReference type="PANTHER" id="PTHR43872">
    <property type="entry name" value="MONOOXYGENASE, PUTATIVE (AFU_ORTHOLOGUE AFUA_8G02570)-RELATED"/>
    <property type="match status" value="1"/>
</dbReference>
<dbReference type="OMA" id="RFIYLAT"/>
<proteinExistence type="predicted"/>
<dbReference type="GeneID" id="18167904"/>
<keyword evidence="2 3" id="KW-0560">Oxidoreductase</keyword>
<accession>G3JHH2</accession>
<reference evidence="3 4" key="1">
    <citation type="journal article" date="2011" name="Genome Biol.">
        <title>Genome sequence of the insect pathogenic fungus Cordyceps militaris, a valued traditional Chinese medicine.</title>
        <authorList>
            <person name="Zheng P."/>
            <person name="Xia Y."/>
            <person name="Xiao G."/>
            <person name="Xiong C."/>
            <person name="Hu X."/>
            <person name="Zhang S."/>
            <person name="Zheng H."/>
            <person name="Huang Y."/>
            <person name="Zhou Y."/>
            <person name="Wang S."/>
            <person name="Zhao G.P."/>
            <person name="Liu X."/>
            <person name="St Leger R.J."/>
            <person name="Wang C."/>
        </authorList>
    </citation>
    <scope>NUCLEOTIDE SEQUENCE [LARGE SCALE GENOMIC DNA]</scope>
    <source>
        <strain evidence="3 4">CM01</strain>
    </source>
</reference>
<dbReference type="OrthoDB" id="66881at2759"/>
<keyword evidence="4" id="KW-1185">Reference proteome</keyword>
<dbReference type="Proteomes" id="UP000001610">
    <property type="component" value="Unassembled WGS sequence"/>
</dbReference>
<dbReference type="Gene3D" id="3.50.50.60">
    <property type="entry name" value="FAD/NAD(P)-binding domain"/>
    <property type="match status" value="2"/>
</dbReference>
<organism evidence="3 4">
    <name type="scientific">Cordyceps militaris (strain CM01)</name>
    <name type="common">Caterpillar fungus</name>
    <dbReference type="NCBI Taxonomy" id="983644"/>
    <lineage>
        <taxon>Eukaryota</taxon>
        <taxon>Fungi</taxon>
        <taxon>Dikarya</taxon>
        <taxon>Ascomycota</taxon>
        <taxon>Pezizomycotina</taxon>
        <taxon>Sordariomycetes</taxon>
        <taxon>Hypocreomycetidae</taxon>
        <taxon>Hypocreales</taxon>
        <taxon>Cordycipitaceae</taxon>
        <taxon>Cordyceps</taxon>
    </lineage>
</organism>
<dbReference type="VEuPathDB" id="FungiDB:CCM_05886"/>
<dbReference type="InterPro" id="IPR036188">
    <property type="entry name" value="FAD/NAD-bd_sf"/>
</dbReference>
<keyword evidence="2 3" id="KW-0503">Monooxygenase</keyword>
<dbReference type="eggNOG" id="KOG1399">
    <property type="taxonomic scope" value="Eukaryota"/>
</dbReference>
<evidence type="ECO:0000256" key="1">
    <source>
        <dbReference type="ARBA" id="ARBA00001974"/>
    </source>
</evidence>
<dbReference type="HOGENOM" id="CLU_032067_2_0_1"/>
<dbReference type="Pfam" id="PF13738">
    <property type="entry name" value="Pyr_redox_3"/>
    <property type="match status" value="1"/>
</dbReference>
<evidence type="ECO:0000313" key="3">
    <source>
        <dbReference type="EMBL" id="EGX91728.1"/>
    </source>
</evidence>
<dbReference type="PANTHER" id="PTHR43872:SF1">
    <property type="entry name" value="MONOOXYGENASE, PUTATIVE (AFU_ORTHOLOGUE AFUA_8G02570)-RELATED"/>
    <property type="match status" value="1"/>
</dbReference>
<gene>
    <name evidence="3" type="ORF">CCM_05886</name>
</gene>
<dbReference type="KEGG" id="cmt:CCM_05886"/>
<sequence>MSKHDQGTDLDLIIIGAGIAGINAAYRYQESSPGKRSYAVLEARESIGGTWDLFRYPGIRSDSDIFTFAFQWNPWPRKEALADGHDIKQYLIDSATKTGIIKHIRLGHKVTSIDWQSEASRWKVTTSSPGSAKEPATTLYSRFIYLATGYYDYDEPLQTTIPGIGDFQGDVIHPQFWPADYDYTGKNVVVIGSGATAVTIVPSMTDRAAHVTMLQRSPTYIFPLPSRGALSSAIFAALPWALAYWLHRVGWILQTIFMIAACRAWPRLSRRYIRYENARLLPAGVPWDPHFNPRYKPWEQRLCASKDGDIFAALRSGKASVVTDTISAVGKNSISLASGETLYPDTIVTATGLKLLFAGGMRVTVDGTDKDYAKSFLWKGTMLQDVPNLFFTIGFENAAWTLGCDCAALLAVRVIKDMDRQKARVAVPRLDAASAGSMTPKPLFSLSATYLQKVNEELPKAGTGVWGPRTNYLVDLWKTQYGDVETCLEMR</sequence>
<dbReference type="InParanoid" id="G3JHH2"/>
<dbReference type="GO" id="GO:0004497">
    <property type="term" value="F:monooxygenase activity"/>
    <property type="evidence" value="ECO:0007669"/>
    <property type="project" value="UniProtKB-KW"/>
</dbReference>
<name>G3JHH2_CORMM</name>
<comment type="cofactor">
    <cofactor evidence="1">
        <name>FAD</name>
        <dbReference type="ChEBI" id="CHEBI:57692"/>
    </cofactor>
</comment>
<evidence type="ECO:0000256" key="2">
    <source>
        <dbReference type="ARBA" id="ARBA00023033"/>
    </source>
</evidence>
<dbReference type="EMBL" id="JH126402">
    <property type="protein sequence ID" value="EGX91728.1"/>
    <property type="molecule type" value="Genomic_DNA"/>
</dbReference>